<dbReference type="AlphaFoldDB" id="Q0W4M3"/>
<keyword evidence="6" id="KW-1185">Reference proteome</keyword>
<dbReference type="Gene3D" id="3.40.30.10">
    <property type="entry name" value="Glutaredoxin"/>
    <property type="match status" value="1"/>
</dbReference>
<dbReference type="KEGG" id="rci:RCIX1398"/>
<keyword evidence="3" id="KW-0813">Transport</keyword>
<evidence type="ECO:0000256" key="2">
    <source>
        <dbReference type="ARBA" id="ARBA00007787"/>
    </source>
</evidence>
<reference evidence="5 6" key="1">
    <citation type="journal article" date="2006" name="Science">
        <title>Genome of rice cluster I archaea -- the key methane producers in the rice rhizosphere.</title>
        <authorList>
            <person name="Erkel C."/>
            <person name="Kube M."/>
            <person name="Reinhardt R."/>
            <person name="Liesack W."/>
        </authorList>
    </citation>
    <scope>NUCLEOTIDE SEQUENCE [LARGE SCALE GENOMIC DNA]</scope>
    <source>
        <strain evidence="6">DSM 22066 / NBRC 105507 / MRE50</strain>
    </source>
</reference>
<dbReference type="PANTHER" id="PTHR13887:SF55">
    <property type="entry name" value="SLR0313 PROTEIN"/>
    <property type="match status" value="1"/>
</dbReference>
<proteinExistence type="inferred from homology"/>
<dbReference type="InterPro" id="IPR012336">
    <property type="entry name" value="Thioredoxin-like_fold"/>
</dbReference>
<gene>
    <name evidence="5" type="ORF">RCIX1398</name>
</gene>
<comment type="similarity">
    <text evidence="1">Belongs to the thioredoxin family. DsbA subfamily.</text>
</comment>
<name>Q0W4M3_METAR</name>
<protein>
    <recommendedName>
        <fullName evidence="4">Thioredoxin-like fold domain-containing protein</fullName>
    </recommendedName>
</protein>
<dbReference type="EMBL" id="AM114193">
    <property type="protein sequence ID" value="CAJ36670.1"/>
    <property type="molecule type" value="Genomic_DNA"/>
</dbReference>
<dbReference type="Pfam" id="PF13462">
    <property type="entry name" value="Thioredoxin_4"/>
    <property type="match status" value="1"/>
</dbReference>
<accession>Q0W4M3</accession>
<dbReference type="eggNOG" id="arCOG02868">
    <property type="taxonomic scope" value="Archaea"/>
</dbReference>
<evidence type="ECO:0000256" key="3">
    <source>
        <dbReference type="ARBA" id="ARBA00022982"/>
    </source>
</evidence>
<dbReference type="PANTHER" id="PTHR13887">
    <property type="entry name" value="GLUTATHIONE S-TRANSFERASE KAPPA"/>
    <property type="match status" value="1"/>
</dbReference>
<dbReference type="InterPro" id="IPR036249">
    <property type="entry name" value="Thioredoxin-like_sf"/>
</dbReference>
<sequence>MTQVHPHSMLAAEAAEAAAAQGKFWEMHDVLFEHQDALEAEDLKRYAAGLKLDTGRFNGELDSHVYEEGIRRQFLEGVRSGVNGTPSFFINGARYDGPPERDSLIKAIEECIAGK</sequence>
<dbReference type="Proteomes" id="UP000000663">
    <property type="component" value="Chromosome"/>
</dbReference>
<evidence type="ECO:0000259" key="4">
    <source>
        <dbReference type="Pfam" id="PF13462"/>
    </source>
</evidence>
<keyword evidence="3" id="KW-0249">Electron transport</keyword>
<evidence type="ECO:0000313" key="6">
    <source>
        <dbReference type="Proteomes" id="UP000000663"/>
    </source>
</evidence>
<evidence type="ECO:0000256" key="1">
    <source>
        <dbReference type="ARBA" id="ARBA00005791"/>
    </source>
</evidence>
<organism evidence="5 6">
    <name type="scientific">Methanocella arvoryzae (strain DSM 22066 / NBRC 105507 / MRE50)</name>
    <dbReference type="NCBI Taxonomy" id="351160"/>
    <lineage>
        <taxon>Archaea</taxon>
        <taxon>Methanobacteriati</taxon>
        <taxon>Methanobacteriota</taxon>
        <taxon>Stenosarchaea group</taxon>
        <taxon>Methanomicrobia</taxon>
        <taxon>Methanocellales</taxon>
        <taxon>Methanocellaceae</taxon>
        <taxon>Methanocella</taxon>
    </lineage>
</organism>
<dbReference type="SUPFAM" id="SSF52833">
    <property type="entry name" value="Thioredoxin-like"/>
    <property type="match status" value="1"/>
</dbReference>
<feature type="domain" description="Thioredoxin-like fold" evidence="4">
    <location>
        <begin position="8"/>
        <end position="109"/>
    </location>
</feature>
<dbReference type="STRING" id="351160.RCIX1398"/>
<comment type="similarity">
    <text evidence="2">Belongs to the glutaredoxin family.</text>
</comment>
<evidence type="ECO:0000313" key="5">
    <source>
        <dbReference type="EMBL" id="CAJ36670.1"/>
    </source>
</evidence>